<evidence type="ECO:0000256" key="3">
    <source>
        <dbReference type="ARBA" id="ARBA00022741"/>
    </source>
</evidence>
<dbReference type="Gene3D" id="1.10.3290.10">
    <property type="entry name" value="Fido-like domain"/>
    <property type="match status" value="1"/>
</dbReference>
<evidence type="ECO:0000313" key="9">
    <source>
        <dbReference type="EMBL" id="MBU3842952.1"/>
    </source>
</evidence>
<evidence type="ECO:0000313" key="10">
    <source>
        <dbReference type="Proteomes" id="UP000724657"/>
    </source>
</evidence>
<comment type="catalytic activity">
    <reaction evidence="6">
        <text>L-threonyl-[protein] + ATP = 3-O-(5'-adenylyl)-L-threonyl-[protein] + diphosphate</text>
        <dbReference type="Rhea" id="RHEA:54292"/>
        <dbReference type="Rhea" id="RHEA-COMP:11060"/>
        <dbReference type="Rhea" id="RHEA-COMP:13847"/>
        <dbReference type="ChEBI" id="CHEBI:30013"/>
        <dbReference type="ChEBI" id="CHEBI:30616"/>
        <dbReference type="ChEBI" id="CHEBI:33019"/>
        <dbReference type="ChEBI" id="CHEBI:138113"/>
        <dbReference type="EC" id="2.7.7.108"/>
    </reaction>
</comment>
<dbReference type="PANTHER" id="PTHR39560:SF1">
    <property type="entry name" value="PROTEIN ADENYLYLTRANSFERASE FIC-RELATED"/>
    <property type="match status" value="1"/>
</dbReference>
<dbReference type="InterPro" id="IPR036597">
    <property type="entry name" value="Fido-like_dom_sf"/>
</dbReference>
<evidence type="ECO:0000256" key="4">
    <source>
        <dbReference type="ARBA" id="ARBA00022840"/>
    </source>
</evidence>
<dbReference type="EC" id="2.7.7.108" evidence="5"/>
<proteinExistence type="predicted"/>
<sequence>MEKSTYNVVEYEKNKKIKQENWEMAIGLNEVDGLKPSKYLKELINDSLEGKTTYSEIETKLHNYYKLQDITKQEIKDNKECDIVSTRIAEILEDGSFTFSPIYLKSIHRRLFENIFEGELEGWAGKFREINITKKEPILDGDTVTYANHFDILDYLKYDFEEEKSKDYTKLSQEQQVQRIAKFTSAIWQTHPFREGNTRTTAVFIEKYLRTKGYDVNNELFKENSIYFRNALVLSNYTNISKGINSNYEYLYSFFKKLLIDREIKLEKMNVSQKKKVIRKSKDKEEDLEL</sequence>
<reference evidence="9" key="2">
    <citation type="submission" date="2021-04" db="EMBL/GenBank/DDBJ databases">
        <authorList>
            <person name="Gilroy R."/>
        </authorList>
    </citation>
    <scope>NUCLEOTIDE SEQUENCE</scope>
    <source>
        <strain evidence="9">A6-441</strain>
    </source>
</reference>
<protein>
    <recommendedName>
        <fullName evidence="5">protein adenylyltransferase</fullName>
        <ecNumber evidence="5">2.7.7.108</ecNumber>
    </recommendedName>
</protein>
<evidence type="ECO:0000256" key="7">
    <source>
        <dbReference type="ARBA" id="ARBA00048696"/>
    </source>
</evidence>
<evidence type="ECO:0000256" key="5">
    <source>
        <dbReference type="ARBA" id="ARBA00034531"/>
    </source>
</evidence>
<dbReference type="PANTHER" id="PTHR39560">
    <property type="entry name" value="PROTEIN ADENYLYLTRANSFERASE FIC-RELATED"/>
    <property type="match status" value="1"/>
</dbReference>
<dbReference type="SUPFAM" id="SSF140931">
    <property type="entry name" value="Fic-like"/>
    <property type="match status" value="1"/>
</dbReference>
<keyword evidence="2" id="KW-0548">Nucleotidyltransferase</keyword>
<dbReference type="EMBL" id="JAHLFN010000073">
    <property type="protein sequence ID" value="MBU3842952.1"/>
    <property type="molecule type" value="Genomic_DNA"/>
</dbReference>
<keyword evidence="1" id="KW-0808">Transferase</keyword>
<dbReference type="GO" id="GO:0070733">
    <property type="term" value="F:AMPylase activity"/>
    <property type="evidence" value="ECO:0007669"/>
    <property type="project" value="UniProtKB-EC"/>
</dbReference>
<dbReference type="CDD" id="cd11586">
    <property type="entry name" value="VbhA_like"/>
    <property type="match status" value="1"/>
</dbReference>
<keyword evidence="3" id="KW-0547">Nucleotide-binding</keyword>
<accession>A0A9E2NY40</accession>
<reference evidence="9" key="1">
    <citation type="journal article" date="2021" name="PeerJ">
        <title>Extensive microbial diversity within the chicken gut microbiome revealed by metagenomics and culture.</title>
        <authorList>
            <person name="Gilroy R."/>
            <person name="Ravi A."/>
            <person name="Getino M."/>
            <person name="Pursley I."/>
            <person name="Horton D.L."/>
            <person name="Alikhan N.F."/>
            <person name="Baker D."/>
            <person name="Gharbi K."/>
            <person name="Hall N."/>
            <person name="Watson M."/>
            <person name="Adriaenssens E.M."/>
            <person name="Foster-Nyarko E."/>
            <person name="Jarju S."/>
            <person name="Secka A."/>
            <person name="Antonio M."/>
            <person name="Oren A."/>
            <person name="Chaudhuri R.R."/>
            <person name="La Ragione R."/>
            <person name="Hildebrand F."/>
            <person name="Pallen M.J."/>
        </authorList>
    </citation>
    <scope>NUCLEOTIDE SEQUENCE</scope>
    <source>
        <strain evidence="9">A6-441</strain>
    </source>
</reference>
<dbReference type="PROSITE" id="PS51459">
    <property type="entry name" value="FIDO"/>
    <property type="match status" value="1"/>
</dbReference>
<dbReference type="Pfam" id="PF02661">
    <property type="entry name" value="Fic"/>
    <property type="match status" value="1"/>
</dbReference>
<dbReference type="Proteomes" id="UP000724657">
    <property type="component" value="Unassembled WGS sequence"/>
</dbReference>
<evidence type="ECO:0000256" key="6">
    <source>
        <dbReference type="ARBA" id="ARBA00047939"/>
    </source>
</evidence>
<dbReference type="AlphaFoldDB" id="A0A9E2NY40"/>
<gene>
    <name evidence="9" type="ORF">IAA47_08255</name>
</gene>
<evidence type="ECO:0000259" key="8">
    <source>
        <dbReference type="PROSITE" id="PS51459"/>
    </source>
</evidence>
<feature type="domain" description="Fido" evidence="8">
    <location>
        <begin position="99"/>
        <end position="257"/>
    </location>
</feature>
<evidence type="ECO:0000256" key="2">
    <source>
        <dbReference type="ARBA" id="ARBA00022695"/>
    </source>
</evidence>
<dbReference type="InterPro" id="IPR003812">
    <property type="entry name" value="Fido"/>
</dbReference>
<organism evidence="9 10">
    <name type="scientific">Candidatus Fusobacterium pullicola</name>
    <dbReference type="NCBI Taxonomy" id="2838601"/>
    <lineage>
        <taxon>Bacteria</taxon>
        <taxon>Fusobacteriati</taxon>
        <taxon>Fusobacteriota</taxon>
        <taxon>Fusobacteriia</taxon>
        <taxon>Fusobacteriales</taxon>
        <taxon>Fusobacteriaceae</taxon>
        <taxon>Fusobacterium</taxon>
    </lineage>
</organism>
<comment type="caution">
    <text evidence="9">The sequence shown here is derived from an EMBL/GenBank/DDBJ whole genome shotgun (WGS) entry which is preliminary data.</text>
</comment>
<dbReference type="GO" id="GO:0005524">
    <property type="term" value="F:ATP binding"/>
    <property type="evidence" value="ECO:0007669"/>
    <property type="project" value="UniProtKB-KW"/>
</dbReference>
<dbReference type="GO" id="GO:0051302">
    <property type="term" value="P:regulation of cell division"/>
    <property type="evidence" value="ECO:0007669"/>
    <property type="project" value="TreeGrafter"/>
</dbReference>
<evidence type="ECO:0000256" key="1">
    <source>
        <dbReference type="ARBA" id="ARBA00022679"/>
    </source>
</evidence>
<name>A0A9E2NY40_9FUSO</name>
<keyword evidence="4" id="KW-0067">ATP-binding</keyword>
<dbReference type="InterPro" id="IPR033788">
    <property type="entry name" value="VbhA-like"/>
</dbReference>
<comment type="catalytic activity">
    <reaction evidence="7">
        <text>L-tyrosyl-[protein] + ATP = O-(5'-adenylyl)-L-tyrosyl-[protein] + diphosphate</text>
        <dbReference type="Rhea" id="RHEA:54288"/>
        <dbReference type="Rhea" id="RHEA-COMP:10136"/>
        <dbReference type="Rhea" id="RHEA-COMP:13846"/>
        <dbReference type="ChEBI" id="CHEBI:30616"/>
        <dbReference type="ChEBI" id="CHEBI:33019"/>
        <dbReference type="ChEBI" id="CHEBI:46858"/>
        <dbReference type="ChEBI" id="CHEBI:83624"/>
        <dbReference type="EC" id="2.7.7.108"/>
    </reaction>
</comment>